<dbReference type="AlphaFoldDB" id="A0A6A7VUT5"/>
<protein>
    <submittedName>
        <fullName evidence="1">Uncharacterized protein</fullName>
    </submittedName>
</protein>
<gene>
    <name evidence="1" type="ORF">F7D97_06660</name>
</gene>
<sequence length="531" mass="62150">MNENLSLIYSAIDATKKAISDGDKTQAEKCGWELCNCFEENFVADKEEDYTPELCRLQLDALATLLDLHIMRGDPLDISARFGQLLKKFKMDVEHFTQWTDAEKKPLAEVVARAIRNTQNFFTGQLTTTHKPLAEHPGQCKCFLCKKKPANKKGSHMVPHFLIAETFSYDGSMDREKVVVDVDNLSEGNKEYFFGHEVYDDTVNKLLGHSFSDEEIEEESKKVNALTRDYVFCKECEERFGVIETYYSQILEKKIKEYPPEIPYLFWMSVVWRMSVGQMGCKLERDHEEKLRKVLDKCLALKREDIVIKKSKLGYCAYSLYKASDTRDETLGIFGHHVPTKPYQALMGPYLINYYTSLSAARTFCKQHDLPVEDLNNGQEKEKIGELSFIDFWSVKRRFLDMIWKHDRSVWNLGKQEHQLLSRYERDDKKEIAELFDLDPNEAEETTIPAWINSENPNAVVYPRSIRKILLWMKRHDNKIDIKEMSKDTGYSPEEICVMLDYFDKYIDRLVKMEERQRKSGKIIEDFLDYL</sequence>
<name>A0A6A7VUT5_9BACT</name>
<dbReference type="RefSeq" id="WP_153080776.1">
    <property type="nucleotide sequence ID" value="NZ_VZAU01000082.1"/>
</dbReference>
<dbReference type="Proteomes" id="UP000406735">
    <property type="component" value="Unassembled WGS sequence"/>
</dbReference>
<evidence type="ECO:0000313" key="1">
    <source>
        <dbReference type="EMBL" id="MQN09625.1"/>
    </source>
</evidence>
<dbReference type="EMBL" id="VZCY01000056">
    <property type="protein sequence ID" value="MQN09625.1"/>
    <property type="molecule type" value="Genomic_DNA"/>
</dbReference>
<proteinExistence type="predicted"/>
<evidence type="ECO:0000313" key="2">
    <source>
        <dbReference type="Proteomes" id="UP000406735"/>
    </source>
</evidence>
<accession>A0A6A7VUT5</accession>
<comment type="caution">
    <text evidence="1">The sequence shown here is derived from an EMBL/GenBank/DDBJ whole genome shotgun (WGS) entry which is preliminary data.</text>
</comment>
<organism evidence="1 2">
    <name type="scientific">Segatella copri</name>
    <dbReference type="NCBI Taxonomy" id="165179"/>
    <lineage>
        <taxon>Bacteria</taxon>
        <taxon>Pseudomonadati</taxon>
        <taxon>Bacteroidota</taxon>
        <taxon>Bacteroidia</taxon>
        <taxon>Bacteroidales</taxon>
        <taxon>Prevotellaceae</taxon>
        <taxon>Segatella</taxon>
    </lineage>
</organism>
<reference evidence="1 2" key="1">
    <citation type="submission" date="2019-09" db="EMBL/GenBank/DDBJ databases">
        <title>Distinct polysaccharide growth profiles of human intestinal Prevotella copri isolates.</title>
        <authorList>
            <person name="Fehlner-Peach H."/>
            <person name="Magnabosco C."/>
            <person name="Raghavan V."/>
            <person name="Scher J.U."/>
            <person name="Tett A."/>
            <person name="Cox L.M."/>
            <person name="Gottsegen C."/>
            <person name="Watters A."/>
            <person name="Wiltshire- Gordon J.D."/>
            <person name="Segata N."/>
            <person name="Bonneau R."/>
            <person name="Littman D.R."/>
        </authorList>
    </citation>
    <scope>NUCLEOTIDE SEQUENCE [LARGE SCALE GENOMIC DNA]</scope>
    <source>
        <strain evidence="2">iK21513</strain>
    </source>
</reference>